<dbReference type="InterPro" id="IPR026057">
    <property type="entry name" value="TBL_C"/>
</dbReference>
<keyword evidence="2" id="KW-1133">Transmembrane helix</keyword>
<keyword evidence="2" id="KW-0812">Transmembrane</keyword>
<proteinExistence type="inferred from homology"/>
<dbReference type="GO" id="GO:0016020">
    <property type="term" value="C:membrane"/>
    <property type="evidence" value="ECO:0007669"/>
    <property type="project" value="UniProtKB-SubCell"/>
</dbReference>
<dbReference type="Pfam" id="PF13839">
    <property type="entry name" value="PC-Esterase"/>
    <property type="match status" value="1"/>
</dbReference>
<name>A0A9N7NUD1_STRHE</name>
<dbReference type="GO" id="GO:0005794">
    <property type="term" value="C:Golgi apparatus"/>
    <property type="evidence" value="ECO:0007669"/>
    <property type="project" value="TreeGrafter"/>
</dbReference>
<evidence type="ECO:0000256" key="1">
    <source>
        <dbReference type="ARBA" id="ARBA00007727"/>
    </source>
</evidence>
<reference evidence="4" key="1">
    <citation type="submission" date="2019-12" db="EMBL/GenBank/DDBJ databases">
        <authorList>
            <person name="Scholes J."/>
        </authorList>
    </citation>
    <scope>NUCLEOTIDE SEQUENCE</scope>
</reference>
<dbReference type="Proteomes" id="UP001153555">
    <property type="component" value="Unassembled WGS sequence"/>
</dbReference>
<dbReference type="EMBL" id="CACSLK010030184">
    <property type="protein sequence ID" value="CAA0836263.1"/>
    <property type="molecule type" value="Genomic_DNA"/>
</dbReference>
<sequence length="392" mass="45612">MVLKKWEIFYKFRLPEGLVVVALLAVAAVYLNRDISYWKVVKKNLTAVKEEQTVKCDLSTGRWVYDNVSYPLYKEDECSLGENFFACERFNAIALLEKLRNKRLVFVGDSLNRVQWISMVCLIGKAIPGGPESRVHNDGSSLLTFTVKEYNAKIDFYWAPLMVESNSDDIANHRVVDRTVKVEAIEKHGRHWADADFLVFNSYLWWRQLPKMEVLWGAFNSSDGIYKQVDMQRSYEMALRTWADWLEFHVNRSKAQLFFMSMSPIHEKAEKWGKPAGQNCHMETHLITKEGYIGNEETDTNMMTTVEKTIDGLQKRGLKIQMLNITKLSEYRKDGHPSIFRKQWEPLTESQISNPKSYADCIHWCLPGVPDTWNELLYAYIVDDVLHVEKVN</sequence>
<organism evidence="4 5">
    <name type="scientific">Striga hermonthica</name>
    <name type="common">Purple witchweed</name>
    <name type="synonym">Buchnera hermonthica</name>
    <dbReference type="NCBI Taxonomy" id="68872"/>
    <lineage>
        <taxon>Eukaryota</taxon>
        <taxon>Viridiplantae</taxon>
        <taxon>Streptophyta</taxon>
        <taxon>Embryophyta</taxon>
        <taxon>Tracheophyta</taxon>
        <taxon>Spermatophyta</taxon>
        <taxon>Magnoliopsida</taxon>
        <taxon>eudicotyledons</taxon>
        <taxon>Gunneridae</taxon>
        <taxon>Pentapetalae</taxon>
        <taxon>asterids</taxon>
        <taxon>lamiids</taxon>
        <taxon>Lamiales</taxon>
        <taxon>Orobanchaceae</taxon>
        <taxon>Buchnereae</taxon>
        <taxon>Striga</taxon>
    </lineage>
</organism>
<keyword evidence="5" id="KW-1185">Reference proteome</keyword>
<evidence type="ECO:0000313" key="4">
    <source>
        <dbReference type="EMBL" id="CAA0836263.1"/>
    </source>
</evidence>
<keyword evidence="2" id="KW-0472">Membrane</keyword>
<comment type="caution">
    <text evidence="4">The sequence shown here is derived from an EMBL/GenBank/DDBJ whole genome shotgun (WGS) entry which is preliminary data.</text>
</comment>
<gene>
    <name evidence="4" type="ORF">SHERM_03371</name>
</gene>
<feature type="transmembrane region" description="Helical" evidence="2">
    <location>
        <begin position="12"/>
        <end position="31"/>
    </location>
</feature>
<dbReference type="AlphaFoldDB" id="A0A9N7NUD1"/>
<dbReference type="GO" id="GO:0016413">
    <property type="term" value="F:O-acetyltransferase activity"/>
    <property type="evidence" value="ECO:0007669"/>
    <property type="project" value="InterPro"/>
</dbReference>
<evidence type="ECO:0000256" key="2">
    <source>
        <dbReference type="SAM" id="Phobius"/>
    </source>
</evidence>
<evidence type="ECO:0000313" key="5">
    <source>
        <dbReference type="Proteomes" id="UP001153555"/>
    </source>
</evidence>
<dbReference type="PANTHER" id="PTHR32285:SF11">
    <property type="entry name" value="PROTEIN TRICHOME BIREFRINGENCE-LIKE 34"/>
    <property type="match status" value="1"/>
</dbReference>
<protein>
    <submittedName>
        <fullName evidence="4">Protein trichome birefringence-like 34</fullName>
    </submittedName>
</protein>
<dbReference type="InterPro" id="IPR029962">
    <property type="entry name" value="TBL"/>
</dbReference>
<comment type="similarity">
    <text evidence="1">Belongs to the PC-esterase family. TBL subfamily.</text>
</comment>
<dbReference type="OrthoDB" id="2016263at2759"/>
<dbReference type="PANTHER" id="PTHR32285">
    <property type="entry name" value="PROTEIN TRICHOME BIREFRINGENCE-LIKE 9-RELATED"/>
    <property type="match status" value="1"/>
</dbReference>
<feature type="domain" description="Trichome birefringence-like C-terminal" evidence="3">
    <location>
        <begin position="89"/>
        <end position="379"/>
    </location>
</feature>
<evidence type="ECO:0000259" key="3">
    <source>
        <dbReference type="Pfam" id="PF13839"/>
    </source>
</evidence>
<accession>A0A9N7NUD1</accession>